<dbReference type="AlphaFoldDB" id="A0A3R7PE79"/>
<dbReference type="OrthoDB" id="46913at2759"/>
<evidence type="ECO:0000256" key="1">
    <source>
        <dbReference type="ARBA" id="ARBA00000928"/>
    </source>
</evidence>
<name>A0A3R7PE79_PENVA</name>
<evidence type="ECO:0000256" key="10">
    <source>
        <dbReference type="ARBA" id="ARBA00022833"/>
    </source>
</evidence>
<comment type="cofactor">
    <cofactor evidence="2">
        <name>Mg(2+)</name>
        <dbReference type="ChEBI" id="CHEBI:18420"/>
    </cofactor>
</comment>
<dbReference type="EMBL" id="QCYY01002723">
    <property type="protein sequence ID" value="ROT68043.1"/>
    <property type="molecule type" value="Genomic_DNA"/>
</dbReference>
<keyword evidence="8" id="KW-0479">Metal-binding</keyword>
<protein>
    <recommendedName>
        <fullName evidence="14">Mitochondrial ribonuclease P catalytic subunit</fullName>
        <ecNumber evidence="5">3.1.26.5</ecNumber>
    </recommendedName>
    <alternativeName>
        <fullName evidence="15">Mitochondrial ribonuclease P protein 3</fullName>
    </alternativeName>
</protein>
<keyword evidence="13" id="KW-0496">Mitochondrion</keyword>
<evidence type="ECO:0000256" key="8">
    <source>
        <dbReference type="ARBA" id="ARBA00022723"/>
    </source>
</evidence>
<evidence type="ECO:0000256" key="6">
    <source>
        <dbReference type="ARBA" id="ARBA00022694"/>
    </source>
</evidence>
<comment type="subcellular location">
    <subcellularLocation>
        <location evidence="3">Mitochondrion</location>
    </subcellularLocation>
</comment>
<evidence type="ECO:0000256" key="14">
    <source>
        <dbReference type="ARBA" id="ARBA00044536"/>
    </source>
</evidence>
<evidence type="ECO:0000256" key="4">
    <source>
        <dbReference type="ARBA" id="ARBA00007626"/>
    </source>
</evidence>
<dbReference type="EC" id="3.1.26.5" evidence="5"/>
<evidence type="ECO:0000256" key="11">
    <source>
        <dbReference type="ARBA" id="ARBA00022842"/>
    </source>
</evidence>
<dbReference type="InterPro" id="IPR033495">
    <property type="entry name" value="MRPP3_PIN_dom"/>
</dbReference>
<gene>
    <name evidence="17" type="ORF">C7M84_013822</name>
</gene>
<comment type="similarity">
    <text evidence="4">Belongs to the PPR family. P subfamily.</text>
</comment>
<evidence type="ECO:0000256" key="7">
    <source>
        <dbReference type="ARBA" id="ARBA00022722"/>
    </source>
</evidence>
<accession>A0A3R7PE79</accession>
<evidence type="ECO:0000256" key="3">
    <source>
        <dbReference type="ARBA" id="ARBA00004173"/>
    </source>
</evidence>
<evidence type="ECO:0000256" key="9">
    <source>
        <dbReference type="ARBA" id="ARBA00022801"/>
    </source>
</evidence>
<keyword evidence="18" id="KW-1185">Reference proteome</keyword>
<reference evidence="17 18" key="1">
    <citation type="submission" date="2018-04" db="EMBL/GenBank/DDBJ databases">
        <authorList>
            <person name="Zhang X."/>
            <person name="Yuan J."/>
            <person name="Li F."/>
            <person name="Xiang J."/>
        </authorList>
    </citation>
    <scope>NUCLEOTIDE SEQUENCE [LARGE SCALE GENOMIC DNA]</scope>
    <source>
        <tissue evidence="17">Muscle</tissue>
    </source>
</reference>
<dbReference type="InterPro" id="IPR031595">
    <property type="entry name" value="PRORP_C"/>
</dbReference>
<evidence type="ECO:0000313" key="18">
    <source>
        <dbReference type="Proteomes" id="UP000283509"/>
    </source>
</evidence>
<evidence type="ECO:0000256" key="15">
    <source>
        <dbReference type="ARBA" id="ARBA00044559"/>
    </source>
</evidence>
<evidence type="ECO:0000256" key="5">
    <source>
        <dbReference type="ARBA" id="ARBA00012179"/>
    </source>
</evidence>
<dbReference type="Gene3D" id="1.25.40.10">
    <property type="entry name" value="Tetratricopeptide repeat domain"/>
    <property type="match status" value="1"/>
</dbReference>
<dbReference type="GO" id="GO:0001682">
    <property type="term" value="P:tRNA 5'-leader removal"/>
    <property type="evidence" value="ECO:0007669"/>
    <property type="project" value="TreeGrafter"/>
</dbReference>
<organism evidence="17 18">
    <name type="scientific">Penaeus vannamei</name>
    <name type="common">Whiteleg shrimp</name>
    <name type="synonym">Litopenaeus vannamei</name>
    <dbReference type="NCBI Taxonomy" id="6689"/>
    <lineage>
        <taxon>Eukaryota</taxon>
        <taxon>Metazoa</taxon>
        <taxon>Ecdysozoa</taxon>
        <taxon>Arthropoda</taxon>
        <taxon>Crustacea</taxon>
        <taxon>Multicrustacea</taxon>
        <taxon>Malacostraca</taxon>
        <taxon>Eumalacostraca</taxon>
        <taxon>Eucarida</taxon>
        <taxon>Decapoda</taxon>
        <taxon>Dendrobranchiata</taxon>
        <taxon>Penaeoidea</taxon>
        <taxon>Penaeidae</taxon>
        <taxon>Penaeus</taxon>
    </lineage>
</organism>
<reference evidence="17 18" key="2">
    <citation type="submission" date="2019-01" db="EMBL/GenBank/DDBJ databases">
        <title>The decoding of complex shrimp genome reveals the adaptation for benthos swimmer, frequently molting mechanism and breeding impact on genome.</title>
        <authorList>
            <person name="Sun Y."/>
            <person name="Gao Y."/>
            <person name="Yu Y."/>
        </authorList>
    </citation>
    <scope>NUCLEOTIDE SEQUENCE [LARGE SCALE GENOMIC DNA]</scope>
    <source>
        <tissue evidence="17">Muscle</tissue>
    </source>
</reference>
<dbReference type="GO" id="GO:0030678">
    <property type="term" value="C:mitochondrial ribonuclease P complex"/>
    <property type="evidence" value="ECO:0007669"/>
    <property type="project" value="TreeGrafter"/>
</dbReference>
<dbReference type="STRING" id="6689.A0A3R7PE79"/>
<keyword evidence="6" id="KW-0819">tRNA processing</keyword>
<keyword evidence="12" id="KW-0809">Transit peptide</keyword>
<keyword evidence="10" id="KW-0862">Zinc</keyword>
<keyword evidence="11" id="KW-0460">Magnesium</keyword>
<dbReference type="GO" id="GO:0046872">
    <property type="term" value="F:metal ion binding"/>
    <property type="evidence" value="ECO:0007669"/>
    <property type="project" value="UniProtKB-KW"/>
</dbReference>
<dbReference type="PANTHER" id="PTHR13547:SF1">
    <property type="entry name" value="MITOCHONDRIAL RIBONUCLEASE P CATALYTIC SUBUNIT"/>
    <property type="match status" value="1"/>
</dbReference>
<sequence length="466" mass="53111">MSYIQYLKNQGRDPNLATLSLYLRLCGQRVVDCGEERVLELYHQLLRKVKVLDANLSESVILALTSTSQWKLALKHLTNIRRMCNINAKVYSAIVTAAFRNGDYNTGWHYLETMCQEEKIPGDSAFLEWVTQCEKAEDVEEKQSMMETLLDKLIHYEIFPKVPVIESIANLFSKGLGWSYLYVKIPKSGRCPACNQQLHQLDISEAEFKELQSEYVPRVLHGSDIFRSSSPEEWHKFQEFLEERGPFSVVVDGLNASYLAGKKPLRQRSVMLKQVVEKLCSRARNGRVLVIGRKHMRKWSEVDFNAVKKMADIYTLDNLTKDDGFFIYAALQSGQGTKIVSSDMLRDHLYRLGDGPLRETFRRWQRQHQVLAVPSVAGVQLIEPASFSTTAQNQGTTDWHIPYDDGSPRASYQLPKTWLCTQANPHSSSRDTHSVIWESTVQSVPFTEADNEKSLVGPSLPSITVL</sequence>
<evidence type="ECO:0000313" key="17">
    <source>
        <dbReference type="EMBL" id="ROT68043.1"/>
    </source>
</evidence>
<dbReference type="Proteomes" id="UP000283509">
    <property type="component" value="Unassembled WGS sequence"/>
</dbReference>
<keyword evidence="9" id="KW-0378">Hydrolase</keyword>
<dbReference type="Pfam" id="PF16953">
    <property type="entry name" value="PRORP"/>
    <property type="match status" value="1"/>
</dbReference>
<feature type="domain" description="PRORP" evidence="16">
    <location>
        <begin position="186"/>
        <end position="420"/>
    </location>
</feature>
<evidence type="ECO:0000256" key="13">
    <source>
        <dbReference type="ARBA" id="ARBA00023128"/>
    </source>
</evidence>
<evidence type="ECO:0000256" key="2">
    <source>
        <dbReference type="ARBA" id="ARBA00001946"/>
    </source>
</evidence>
<dbReference type="GO" id="GO:0097745">
    <property type="term" value="P:mitochondrial tRNA 5'-end processing"/>
    <property type="evidence" value="ECO:0007669"/>
    <property type="project" value="TreeGrafter"/>
</dbReference>
<dbReference type="CDD" id="cd18718">
    <property type="entry name" value="PIN_PRORP"/>
    <property type="match status" value="1"/>
</dbReference>
<dbReference type="InterPro" id="IPR011990">
    <property type="entry name" value="TPR-like_helical_dom_sf"/>
</dbReference>
<proteinExistence type="inferred from homology"/>
<comment type="caution">
    <text evidence="17">The sequence shown here is derived from an EMBL/GenBank/DDBJ whole genome shotgun (WGS) entry which is preliminary data.</text>
</comment>
<evidence type="ECO:0000256" key="12">
    <source>
        <dbReference type="ARBA" id="ARBA00022946"/>
    </source>
</evidence>
<evidence type="ECO:0000259" key="16">
    <source>
        <dbReference type="Pfam" id="PF16953"/>
    </source>
</evidence>
<dbReference type="GO" id="GO:0004526">
    <property type="term" value="F:ribonuclease P activity"/>
    <property type="evidence" value="ECO:0007669"/>
    <property type="project" value="UniProtKB-EC"/>
</dbReference>
<dbReference type="PANTHER" id="PTHR13547">
    <property type="match status" value="1"/>
</dbReference>
<dbReference type="Gene3D" id="3.40.50.11980">
    <property type="match status" value="1"/>
</dbReference>
<comment type="catalytic activity">
    <reaction evidence="1">
        <text>Endonucleolytic cleavage of RNA, removing 5'-extranucleotides from tRNA precursor.</text>
        <dbReference type="EC" id="3.1.26.5"/>
    </reaction>
</comment>
<keyword evidence="7" id="KW-0540">Nuclease</keyword>